<name>A0AAV0AS51_PHAPC</name>
<sequence length="92" mass="10608">HGKKLPSLVTNKKRAAYIENLCIARLWAYSIHYCPSLIDLWLNSIHYGCSVPICGYIQFITAFVDQYVVVSNLLFILMTHMWFYAPCTDISC</sequence>
<keyword evidence="1" id="KW-0812">Transmembrane</keyword>
<reference evidence="2" key="1">
    <citation type="submission" date="2022-06" db="EMBL/GenBank/DDBJ databases">
        <authorList>
            <consortium name="SYNGENTA / RWTH Aachen University"/>
        </authorList>
    </citation>
    <scope>NUCLEOTIDE SEQUENCE</scope>
</reference>
<feature type="transmembrane region" description="Helical" evidence="1">
    <location>
        <begin position="67"/>
        <end position="85"/>
    </location>
</feature>
<accession>A0AAV0AS51</accession>
<comment type="caution">
    <text evidence="2">The sequence shown here is derived from an EMBL/GenBank/DDBJ whole genome shotgun (WGS) entry which is preliminary data.</text>
</comment>
<organism evidence="2 3">
    <name type="scientific">Phakopsora pachyrhizi</name>
    <name type="common">Asian soybean rust disease fungus</name>
    <dbReference type="NCBI Taxonomy" id="170000"/>
    <lineage>
        <taxon>Eukaryota</taxon>
        <taxon>Fungi</taxon>
        <taxon>Dikarya</taxon>
        <taxon>Basidiomycota</taxon>
        <taxon>Pucciniomycotina</taxon>
        <taxon>Pucciniomycetes</taxon>
        <taxon>Pucciniales</taxon>
        <taxon>Phakopsoraceae</taxon>
        <taxon>Phakopsora</taxon>
    </lineage>
</organism>
<proteinExistence type="predicted"/>
<evidence type="ECO:0000313" key="2">
    <source>
        <dbReference type="EMBL" id="CAH7672259.1"/>
    </source>
</evidence>
<evidence type="ECO:0000256" key="1">
    <source>
        <dbReference type="SAM" id="Phobius"/>
    </source>
</evidence>
<dbReference type="EMBL" id="CALTRL010001378">
    <property type="protein sequence ID" value="CAH7672259.1"/>
    <property type="molecule type" value="Genomic_DNA"/>
</dbReference>
<gene>
    <name evidence="2" type="ORF">PPACK8108_LOCUS7066</name>
</gene>
<keyword evidence="1" id="KW-0472">Membrane</keyword>
<keyword evidence="3" id="KW-1185">Reference proteome</keyword>
<feature type="non-terminal residue" evidence="2">
    <location>
        <position position="1"/>
    </location>
</feature>
<keyword evidence="1" id="KW-1133">Transmembrane helix</keyword>
<dbReference type="Proteomes" id="UP001153365">
    <property type="component" value="Unassembled WGS sequence"/>
</dbReference>
<dbReference type="AlphaFoldDB" id="A0AAV0AS51"/>
<evidence type="ECO:0000313" key="3">
    <source>
        <dbReference type="Proteomes" id="UP001153365"/>
    </source>
</evidence>
<protein>
    <submittedName>
        <fullName evidence="2">Uncharacterized protein</fullName>
    </submittedName>
</protein>